<dbReference type="PANTHER" id="PTHR43330:SF7">
    <property type="entry name" value="METHIONINE AMINOPEPTIDASE 1"/>
    <property type="match status" value="1"/>
</dbReference>
<dbReference type="Proteomes" id="UP000004810">
    <property type="component" value="Unassembled WGS sequence"/>
</dbReference>
<dbReference type="InterPro" id="IPR036005">
    <property type="entry name" value="Creatinase/aminopeptidase-like"/>
</dbReference>
<dbReference type="SUPFAM" id="SSF55920">
    <property type="entry name" value="Creatinase/aminopeptidase"/>
    <property type="match status" value="1"/>
</dbReference>
<dbReference type="PANTHER" id="PTHR43330">
    <property type="entry name" value="METHIONINE AMINOPEPTIDASE"/>
    <property type="match status" value="1"/>
</dbReference>
<dbReference type="EMBL" id="ADBV01006159">
    <property type="protein sequence ID" value="EJW78814.1"/>
    <property type="molecule type" value="Genomic_DNA"/>
</dbReference>
<dbReference type="GO" id="GO:0005829">
    <property type="term" value="C:cytosol"/>
    <property type="evidence" value="ECO:0007669"/>
    <property type="project" value="TreeGrafter"/>
</dbReference>
<comment type="caution">
    <text evidence="2">The sequence shown here is derived from an EMBL/GenBank/DDBJ whole genome shotgun (WGS) entry which is preliminary data.</text>
</comment>
<accession>J9EUB0</accession>
<evidence type="ECO:0000313" key="2">
    <source>
        <dbReference type="EMBL" id="EJW78814.1"/>
    </source>
</evidence>
<evidence type="ECO:0000256" key="1">
    <source>
        <dbReference type="SAM" id="MobiDB-lite"/>
    </source>
</evidence>
<dbReference type="Gene3D" id="3.90.230.10">
    <property type="entry name" value="Creatinase/methionine aminopeptidase superfamily"/>
    <property type="match status" value="1"/>
</dbReference>
<dbReference type="AlphaFoldDB" id="J9EUB0"/>
<evidence type="ECO:0008006" key="4">
    <source>
        <dbReference type="Google" id="ProtNLM"/>
    </source>
</evidence>
<name>J9EUB0_WUCBA</name>
<gene>
    <name evidence="2" type="ORF">WUBG_10275</name>
</gene>
<organism evidence="2 3">
    <name type="scientific">Wuchereria bancrofti</name>
    <dbReference type="NCBI Taxonomy" id="6293"/>
    <lineage>
        <taxon>Eukaryota</taxon>
        <taxon>Metazoa</taxon>
        <taxon>Ecdysozoa</taxon>
        <taxon>Nematoda</taxon>
        <taxon>Chromadorea</taxon>
        <taxon>Rhabditida</taxon>
        <taxon>Spirurina</taxon>
        <taxon>Spiruromorpha</taxon>
        <taxon>Filarioidea</taxon>
        <taxon>Onchocercidae</taxon>
        <taxon>Wuchereria</taxon>
    </lineage>
</organism>
<feature type="non-terminal residue" evidence="2">
    <location>
        <position position="66"/>
    </location>
</feature>
<dbReference type="GO" id="GO:0070006">
    <property type="term" value="F:metalloaminopeptidase activity"/>
    <property type="evidence" value="ECO:0007669"/>
    <property type="project" value="TreeGrafter"/>
</dbReference>
<sequence>MVNAGGHNSERWPDNWTAVTSDGKPSAQFEQTLLVTDSGCDVLTARNTGRFPFINITILFTLNSKQ</sequence>
<feature type="region of interest" description="Disordered" evidence="1">
    <location>
        <begin position="1"/>
        <end position="23"/>
    </location>
</feature>
<reference evidence="3" key="1">
    <citation type="submission" date="2012-08" db="EMBL/GenBank/DDBJ databases">
        <title>The Genome Sequence of Wuchereria bancrofti.</title>
        <authorList>
            <person name="Nutman T.B."/>
            <person name="Fink D.L."/>
            <person name="Russ C."/>
            <person name="Young S."/>
            <person name="Zeng Q."/>
            <person name="Koehrsen M."/>
            <person name="Alvarado L."/>
            <person name="Berlin A."/>
            <person name="Chapman S.B."/>
            <person name="Chen Z."/>
            <person name="Freedman E."/>
            <person name="Gellesch M."/>
            <person name="Goldberg J."/>
            <person name="Griggs A."/>
            <person name="Gujja S."/>
            <person name="Heilman E.R."/>
            <person name="Heiman D."/>
            <person name="Hepburn T."/>
            <person name="Howarth C."/>
            <person name="Jen D."/>
            <person name="Larson L."/>
            <person name="Lewis B."/>
            <person name="Mehta T."/>
            <person name="Park D."/>
            <person name="Pearson M."/>
            <person name="Roberts A."/>
            <person name="Saif S."/>
            <person name="Shea T."/>
            <person name="Shenoy N."/>
            <person name="Sisk P."/>
            <person name="Stolte C."/>
            <person name="Sykes S."/>
            <person name="Walk T."/>
            <person name="White J."/>
            <person name="Yandava C."/>
            <person name="Haas B."/>
            <person name="Henn M.R."/>
            <person name="Nusbaum C."/>
            <person name="Birren B."/>
        </authorList>
    </citation>
    <scope>NUCLEOTIDE SEQUENCE [LARGE SCALE GENOMIC DNA]</scope>
    <source>
        <strain evidence="3">NA</strain>
    </source>
</reference>
<proteinExistence type="predicted"/>
<evidence type="ECO:0000313" key="3">
    <source>
        <dbReference type="Proteomes" id="UP000004810"/>
    </source>
</evidence>
<protein>
    <recommendedName>
        <fullName evidence="4">Peptidase M24 domain-containing protein</fullName>
    </recommendedName>
</protein>